<feature type="domain" description="NR LBD" evidence="14">
    <location>
        <begin position="291"/>
        <end position="536"/>
    </location>
</feature>
<keyword evidence="3 11" id="KW-0479">Metal-binding</keyword>
<feature type="compositionally biased region" description="Basic and acidic residues" evidence="12">
    <location>
        <begin position="53"/>
        <end position="62"/>
    </location>
</feature>
<comment type="similarity">
    <text evidence="2">Belongs to the nuclear hormone receptor family. NR1 subfamily.</text>
</comment>
<dbReference type="PANTHER" id="PTHR45805">
    <property type="entry name" value="NUCLEAR HORMONE RECEPTOR HR3-RELATED"/>
    <property type="match status" value="1"/>
</dbReference>
<evidence type="ECO:0000256" key="2">
    <source>
        <dbReference type="ARBA" id="ARBA00008092"/>
    </source>
</evidence>
<comment type="subcellular location">
    <subcellularLocation>
        <location evidence="1 11">Nucleus</location>
    </subcellularLocation>
</comment>
<dbReference type="CDD" id="cd07165">
    <property type="entry name" value="NR_DBD_DmE78_like"/>
    <property type="match status" value="1"/>
</dbReference>
<dbReference type="InterPro" id="IPR000536">
    <property type="entry name" value="Nucl_hrmn_rcpt_lig-bd"/>
</dbReference>
<organism evidence="15">
    <name type="scientific">Anopheles coluzzii</name>
    <name type="common">African malaria mosquito</name>
    <dbReference type="NCBI Taxonomy" id="1518534"/>
    <lineage>
        <taxon>Eukaryota</taxon>
        <taxon>Metazoa</taxon>
        <taxon>Ecdysozoa</taxon>
        <taxon>Arthropoda</taxon>
        <taxon>Hexapoda</taxon>
        <taxon>Insecta</taxon>
        <taxon>Pterygota</taxon>
        <taxon>Neoptera</taxon>
        <taxon>Endopterygota</taxon>
        <taxon>Diptera</taxon>
        <taxon>Nematocera</taxon>
        <taxon>Culicoidea</taxon>
        <taxon>Culicidae</taxon>
        <taxon>Anophelinae</taxon>
        <taxon>Anopheles</taxon>
    </lineage>
</organism>
<evidence type="ECO:0000256" key="10">
    <source>
        <dbReference type="ARBA" id="ARBA00023242"/>
    </source>
</evidence>
<evidence type="ECO:0000256" key="4">
    <source>
        <dbReference type="ARBA" id="ARBA00022771"/>
    </source>
</evidence>
<dbReference type="PROSITE" id="PS00031">
    <property type="entry name" value="NUCLEAR_REC_DBD_1"/>
    <property type="match status" value="1"/>
</dbReference>
<sequence length="544" mass="60347">MDIYSLDPSGTGLSPSLAKIDEDLAEVHFDTGSEFNLHFFDTPEDSNTQSGFSDHESSESAARDTPPSPVCSTATRGGLRQQQHTNSGSSNAGGGGLVSAIGSGNCVMISSTAHAAMERTKVSSSSYDAGGQRACAGVRADPPCSDASSTTTAKTFVACKVCGDKASGYHYGVTSCEGCKGFFRRSIQKQIEYRCLRDGKCLVIRLNRNRCQYCRFKKCLSVGMSRDSVRYGRVPKKSREAGSCSEENMSICQRPAIIERQHGREQLVPKISTSTGTILPDSLTFTPPELSVYDIIQCIAQAHRGHCTYTSEQVKEQSRVSLLNYSEKHNPLESLEDQRIWLWQQYAMRMTPAVQRIVEFAKRVPGFGEFLQDDQLILIKLGFFEVWLTHVARATNDSTITFDDGVYITRQQLEVIYDPEYANALFNFTSGLNSCCLSDTEIGLYSALILLSDRPGLVETKLILKTRECIAEALRVQITRSRANNGMGALQIMPALEARVHELRMLGEKHSAHLEWFRTNWSTIRLPPLFAEIFDVPKCEEDLQ</sequence>
<evidence type="ECO:0008006" key="16">
    <source>
        <dbReference type="Google" id="ProtNLM"/>
    </source>
</evidence>
<dbReference type="GO" id="GO:0005634">
    <property type="term" value="C:nucleus"/>
    <property type="evidence" value="ECO:0007669"/>
    <property type="project" value="UniProtKB-SubCell"/>
</dbReference>
<reference evidence="15" key="1">
    <citation type="submission" date="2022-08" db="UniProtKB">
        <authorList>
            <consortium name="EnsemblMetazoa"/>
        </authorList>
    </citation>
    <scope>IDENTIFICATION</scope>
</reference>
<dbReference type="AlphaFoldDB" id="A0A8W7PXA4"/>
<keyword evidence="6 11" id="KW-0805">Transcription regulation</keyword>
<keyword evidence="9 11" id="KW-0675">Receptor</keyword>
<protein>
    <recommendedName>
        <fullName evidence="16">Ecdysone-induced protein 78C</fullName>
    </recommendedName>
</protein>
<evidence type="ECO:0000259" key="14">
    <source>
        <dbReference type="PROSITE" id="PS51843"/>
    </source>
</evidence>
<proteinExistence type="inferred from homology"/>
<keyword evidence="10 11" id="KW-0539">Nucleus</keyword>
<feature type="domain" description="Nuclear receptor" evidence="13">
    <location>
        <begin position="156"/>
        <end position="231"/>
    </location>
</feature>
<keyword evidence="8 11" id="KW-0804">Transcription</keyword>
<dbReference type="Gene3D" id="3.30.50.10">
    <property type="entry name" value="Erythroid Transcription Factor GATA-1, subunit A"/>
    <property type="match status" value="1"/>
</dbReference>
<evidence type="ECO:0000313" key="15">
    <source>
        <dbReference type="EnsemblMetazoa" id="ACOM039509-PA.1"/>
    </source>
</evidence>
<accession>A0A8W7PXA4</accession>
<evidence type="ECO:0000256" key="7">
    <source>
        <dbReference type="ARBA" id="ARBA00023125"/>
    </source>
</evidence>
<dbReference type="PROSITE" id="PS51030">
    <property type="entry name" value="NUCLEAR_REC_DBD_2"/>
    <property type="match status" value="1"/>
</dbReference>
<dbReference type="PRINTS" id="PR00398">
    <property type="entry name" value="STRDHORMONER"/>
</dbReference>
<dbReference type="InterPro" id="IPR001628">
    <property type="entry name" value="Znf_hrmn_rcpt"/>
</dbReference>
<dbReference type="PRINTS" id="PR00546">
    <property type="entry name" value="THYROIDHORMR"/>
</dbReference>
<evidence type="ECO:0000256" key="5">
    <source>
        <dbReference type="ARBA" id="ARBA00022833"/>
    </source>
</evidence>
<evidence type="ECO:0000256" key="3">
    <source>
        <dbReference type="ARBA" id="ARBA00022723"/>
    </source>
</evidence>
<dbReference type="Proteomes" id="UP000075882">
    <property type="component" value="Unassembled WGS sequence"/>
</dbReference>
<evidence type="ECO:0000256" key="9">
    <source>
        <dbReference type="ARBA" id="ARBA00023170"/>
    </source>
</evidence>
<dbReference type="FunFam" id="3.30.50.10:FF:000056">
    <property type="entry name" value="Peroxisome proliferator-activated receptor gamma"/>
    <property type="match status" value="1"/>
</dbReference>
<dbReference type="SMART" id="SM00399">
    <property type="entry name" value="ZnF_C4"/>
    <property type="match status" value="1"/>
</dbReference>
<dbReference type="GO" id="GO:0043565">
    <property type="term" value="F:sequence-specific DNA binding"/>
    <property type="evidence" value="ECO:0007669"/>
    <property type="project" value="InterPro"/>
</dbReference>
<evidence type="ECO:0000256" key="11">
    <source>
        <dbReference type="RuleBase" id="RU004334"/>
    </source>
</evidence>
<dbReference type="EnsemblMetazoa" id="ACOM039509-RA">
    <property type="protein sequence ID" value="ACOM039509-PA.1"/>
    <property type="gene ID" value="ACOM039509"/>
</dbReference>
<feature type="region of interest" description="Disordered" evidence="12">
    <location>
        <begin position="39"/>
        <end position="93"/>
    </location>
</feature>
<dbReference type="Pfam" id="PF00105">
    <property type="entry name" value="zf-C4"/>
    <property type="match status" value="1"/>
</dbReference>
<keyword evidence="4 11" id="KW-0863">Zinc-finger</keyword>
<dbReference type="GO" id="GO:0008270">
    <property type="term" value="F:zinc ion binding"/>
    <property type="evidence" value="ECO:0007669"/>
    <property type="project" value="UniProtKB-KW"/>
</dbReference>
<name>A0A8W7PXA4_ANOCL</name>
<dbReference type="InterPro" id="IPR001728">
    <property type="entry name" value="ThyrH_rcpt"/>
</dbReference>
<evidence type="ECO:0000256" key="12">
    <source>
        <dbReference type="SAM" id="MobiDB-lite"/>
    </source>
</evidence>
<keyword evidence="5 11" id="KW-0862">Zinc</keyword>
<dbReference type="InterPro" id="IPR001723">
    <property type="entry name" value="Nuclear_hrmn_rcpt"/>
</dbReference>
<evidence type="ECO:0000256" key="6">
    <source>
        <dbReference type="ARBA" id="ARBA00023015"/>
    </source>
</evidence>
<dbReference type="Pfam" id="PF00104">
    <property type="entry name" value="Hormone_recep"/>
    <property type="match status" value="1"/>
</dbReference>
<dbReference type="InterPro" id="IPR035500">
    <property type="entry name" value="NHR-like_dom_sf"/>
</dbReference>
<dbReference type="GO" id="GO:0004879">
    <property type="term" value="F:nuclear receptor activity"/>
    <property type="evidence" value="ECO:0007669"/>
    <property type="project" value="InterPro"/>
</dbReference>
<dbReference type="VEuPathDB" id="VectorBase:ACON2_040772"/>
<keyword evidence="7 11" id="KW-0238">DNA-binding</keyword>
<dbReference type="InterPro" id="IPR013088">
    <property type="entry name" value="Znf_NHR/GATA"/>
</dbReference>
<dbReference type="SMART" id="SM00430">
    <property type="entry name" value="HOLI"/>
    <property type="match status" value="1"/>
</dbReference>
<dbReference type="Gene3D" id="1.10.565.10">
    <property type="entry name" value="Retinoid X Receptor"/>
    <property type="match status" value="1"/>
</dbReference>
<dbReference type="PRINTS" id="PR00047">
    <property type="entry name" value="STROIDFINGER"/>
</dbReference>
<feature type="compositionally biased region" description="Polar residues" evidence="12">
    <location>
        <begin position="70"/>
        <end position="85"/>
    </location>
</feature>
<evidence type="ECO:0000256" key="1">
    <source>
        <dbReference type="ARBA" id="ARBA00004123"/>
    </source>
</evidence>
<dbReference type="SUPFAM" id="SSF48508">
    <property type="entry name" value="Nuclear receptor ligand-binding domain"/>
    <property type="match status" value="1"/>
</dbReference>
<dbReference type="SUPFAM" id="SSF57716">
    <property type="entry name" value="Glucocorticoid receptor-like (DNA-binding domain)"/>
    <property type="match status" value="1"/>
</dbReference>
<dbReference type="PANTHER" id="PTHR45805:SF10">
    <property type="entry name" value="ECDYSONE-INDUCED PROTEIN 78C"/>
    <property type="match status" value="1"/>
</dbReference>
<evidence type="ECO:0000256" key="8">
    <source>
        <dbReference type="ARBA" id="ARBA00023163"/>
    </source>
</evidence>
<dbReference type="PROSITE" id="PS51843">
    <property type="entry name" value="NR_LBD"/>
    <property type="match status" value="1"/>
</dbReference>
<evidence type="ECO:0000259" key="13">
    <source>
        <dbReference type="PROSITE" id="PS51030"/>
    </source>
</evidence>